<keyword evidence="8 9" id="KW-0456">Lyase</keyword>
<evidence type="ECO:0000256" key="1">
    <source>
        <dbReference type="ARBA" id="ARBA00001794"/>
    </source>
</evidence>
<dbReference type="GO" id="GO:0008927">
    <property type="term" value="F:mannonate dehydratase activity"/>
    <property type="evidence" value="ECO:0007669"/>
    <property type="project" value="UniProtKB-UniRule"/>
</dbReference>
<dbReference type="InterPro" id="IPR036237">
    <property type="entry name" value="Xyl_isomerase-like_sf"/>
</dbReference>
<reference evidence="10" key="1">
    <citation type="submission" date="2022-07" db="EMBL/GenBank/DDBJ databases">
        <title>Taxonomy of Novel Oxalotrophic and Methylotrophic Bacteria.</title>
        <authorList>
            <person name="Sahin N."/>
            <person name="Tani A."/>
        </authorList>
    </citation>
    <scope>NUCLEOTIDE SEQUENCE</scope>
    <source>
        <strain evidence="10">AM327</strain>
    </source>
</reference>
<evidence type="ECO:0000313" key="10">
    <source>
        <dbReference type="EMBL" id="GLB51871.1"/>
    </source>
</evidence>
<evidence type="ECO:0000256" key="2">
    <source>
        <dbReference type="ARBA" id="ARBA00002713"/>
    </source>
</evidence>
<dbReference type="GO" id="GO:0008198">
    <property type="term" value="F:ferrous iron binding"/>
    <property type="evidence" value="ECO:0007669"/>
    <property type="project" value="TreeGrafter"/>
</dbReference>
<organism evidence="10 11">
    <name type="scientific">Neptunitalea chrysea</name>
    <dbReference type="NCBI Taxonomy" id="1647581"/>
    <lineage>
        <taxon>Bacteria</taxon>
        <taxon>Pseudomonadati</taxon>
        <taxon>Bacteroidota</taxon>
        <taxon>Flavobacteriia</taxon>
        <taxon>Flavobacteriales</taxon>
        <taxon>Flavobacteriaceae</taxon>
        <taxon>Neptunitalea</taxon>
    </lineage>
</organism>
<dbReference type="GO" id="GO:0042840">
    <property type="term" value="P:D-glucuronate catabolic process"/>
    <property type="evidence" value="ECO:0007669"/>
    <property type="project" value="TreeGrafter"/>
</dbReference>
<gene>
    <name evidence="10" type="primary">uxuA_1</name>
    <name evidence="9" type="synonym">uxuA</name>
    <name evidence="10" type="ORF">NBRC110019_09100</name>
</gene>
<accession>A0A9W6B3E2</accession>
<dbReference type="Gene3D" id="3.20.20.150">
    <property type="entry name" value="Divalent-metal-dependent TIM barrel enzymes"/>
    <property type="match status" value="1"/>
</dbReference>
<dbReference type="Pfam" id="PF03786">
    <property type="entry name" value="UxuA"/>
    <property type="match status" value="1"/>
</dbReference>
<dbReference type="PIRSF" id="PIRSF016049">
    <property type="entry name" value="Man_dehyd"/>
    <property type="match status" value="1"/>
</dbReference>
<dbReference type="AlphaFoldDB" id="A0A9W6B3E2"/>
<evidence type="ECO:0000256" key="8">
    <source>
        <dbReference type="ARBA" id="ARBA00023239"/>
    </source>
</evidence>
<comment type="pathway">
    <text evidence="3 9">Carbohydrate metabolism; pentose and glucuronate interconversion.</text>
</comment>
<sequence>MKSNIIKTMRWYGAGDILSLSDLKQAGITGIVTSLHHIPVGEIWSKEEIANTKQIIESDGLTWEVVESLPVHEHIKQRTGNFEKLIENYITSLKHLAEQGIKVVTYNFMPVLDWVRTDHFFKNHLGAEVLLFNPVKFSVFDLFILQRPLASQDYTQPEIQEAKAYYISMSEADKSALSKSILLGLPGSNDNFTLQQLLEQIKEYQKISTKDLQNNLIAFLKAICPTAEALGIKLAIHPDDPPFSILGLPRIVSTAQQLNFIFSQVPSPSNGLCYCTGSLGAGNATSLVSIFETHKERIHFLHLRNVTKSSNGVFYESNHLEGDVPMKTIMKLILQYTRHTGKQIPMRPDHGYLHSLEKEKPYYAGYSFIGRLKGLAELTGLEVGLIDNVENSI</sequence>
<name>A0A9W6B3E2_9FLAO</name>
<comment type="catalytic activity">
    <reaction evidence="1 9">
        <text>D-mannonate = 2-dehydro-3-deoxy-D-gluconate + H2O</text>
        <dbReference type="Rhea" id="RHEA:20097"/>
        <dbReference type="ChEBI" id="CHEBI:15377"/>
        <dbReference type="ChEBI" id="CHEBI:17767"/>
        <dbReference type="ChEBI" id="CHEBI:57990"/>
        <dbReference type="EC" id="4.2.1.8"/>
    </reaction>
</comment>
<dbReference type="SUPFAM" id="SSF51658">
    <property type="entry name" value="Xylose isomerase-like"/>
    <property type="match status" value="1"/>
</dbReference>
<dbReference type="HAMAP" id="MF_00106">
    <property type="entry name" value="UxuA"/>
    <property type="match status" value="1"/>
</dbReference>
<keyword evidence="11" id="KW-1185">Reference proteome</keyword>
<evidence type="ECO:0000256" key="4">
    <source>
        <dbReference type="ARBA" id="ARBA00007389"/>
    </source>
</evidence>
<protein>
    <recommendedName>
        <fullName evidence="5 9">Mannonate dehydratase</fullName>
        <ecNumber evidence="5 9">4.2.1.8</ecNumber>
    </recommendedName>
    <alternativeName>
        <fullName evidence="9">D-mannonate hydro-lyase</fullName>
    </alternativeName>
</protein>
<dbReference type="NCBIfam" id="NF003027">
    <property type="entry name" value="PRK03906.1"/>
    <property type="match status" value="1"/>
</dbReference>
<dbReference type="EC" id="4.2.1.8" evidence="5 9"/>
<dbReference type="PANTHER" id="PTHR30387:SF2">
    <property type="entry name" value="MANNONATE DEHYDRATASE"/>
    <property type="match status" value="1"/>
</dbReference>
<comment type="caution">
    <text evidence="10">The sequence shown here is derived from an EMBL/GenBank/DDBJ whole genome shotgun (WGS) entry which is preliminary data.</text>
</comment>
<dbReference type="EMBL" id="BRVP01000005">
    <property type="protein sequence ID" value="GLB51871.1"/>
    <property type="molecule type" value="Genomic_DNA"/>
</dbReference>
<evidence type="ECO:0000256" key="6">
    <source>
        <dbReference type="ARBA" id="ARBA00023004"/>
    </source>
</evidence>
<evidence type="ECO:0000256" key="3">
    <source>
        <dbReference type="ARBA" id="ARBA00004892"/>
    </source>
</evidence>
<evidence type="ECO:0000256" key="7">
    <source>
        <dbReference type="ARBA" id="ARBA00023211"/>
    </source>
</evidence>
<proteinExistence type="inferred from homology"/>
<dbReference type="NCBIfam" id="TIGR00695">
    <property type="entry name" value="uxuA"/>
    <property type="match status" value="1"/>
</dbReference>
<dbReference type="Proteomes" id="UP001143545">
    <property type="component" value="Unassembled WGS sequence"/>
</dbReference>
<dbReference type="GO" id="GO:0030145">
    <property type="term" value="F:manganese ion binding"/>
    <property type="evidence" value="ECO:0007669"/>
    <property type="project" value="TreeGrafter"/>
</dbReference>
<comment type="similarity">
    <text evidence="4 9">Belongs to the mannonate dehydratase family.</text>
</comment>
<keyword evidence="6 9" id="KW-0408">Iron</keyword>
<evidence type="ECO:0000256" key="9">
    <source>
        <dbReference type="HAMAP-Rule" id="MF_00106"/>
    </source>
</evidence>
<dbReference type="PANTHER" id="PTHR30387">
    <property type="entry name" value="MANNONATE DEHYDRATASE"/>
    <property type="match status" value="1"/>
</dbReference>
<keyword evidence="7 9" id="KW-0464">Manganese</keyword>
<evidence type="ECO:0000313" key="11">
    <source>
        <dbReference type="Proteomes" id="UP001143545"/>
    </source>
</evidence>
<comment type="function">
    <text evidence="2 9">Catalyzes the dehydration of D-mannonate.</text>
</comment>
<evidence type="ECO:0000256" key="5">
    <source>
        <dbReference type="ARBA" id="ARBA00012927"/>
    </source>
</evidence>
<dbReference type="InterPro" id="IPR004628">
    <property type="entry name" value="Man_deHydtase"/>
</dbReference>
<comment type="cofactor">
    <cofactor evidence="9">
        <name>Fe(2+)</name>
        <dbReference type="ChEBI" id="CHEBI:29033"/>
    </cofactor>
    <cofactor evidence="9">
        <name>Mn(2+)</name>
        <dbReference type="ChEBI" id="CHEBI:29035"/>
    </cofactor>
</comment>